<accession>A0A2G8SES7</accession>
<gene>
    <name evidence="3" type="ORF">GSI_05498</name>
</gene>
<feature type="compositionally biased region" description="Low complexity" evidence="2">
    <location>
        <begin position="240"/>
        <end position="266"/>
    </location>
</feature>
<feature type="compositionally biased region" description="Basic and acidic residues" evidence="2">
    <location>
        <begin position="227"/>
        <end position="237"/>
    </location>
</feature>
<feature type="region of interest" description="Disordered" evidence="2">
    <location>
        <begin position="780"/>
        <end position="800"/>
    </location>
</feature>
<feature type="region of interest" description="Disordered" evidence="2">
    <location>
        <begin position="523"/>
        <end position="552"/>
    </location>
</feature>
<organism evidence="3 4">
    <name type="scientific">Ganoderma sinense ZZ0214-1</name>
    <dbReference type="NCBI Taxonomy" id="1077348"/>
    <lineage>
        <taxon>Eukaryota</taxon>
        <taxon>Fungi</taxon>
        <taxon>Dikarya</taxon>
        <taxon>Basidiomycota</taxon>
        <taxon>Agaricomycotina</taxon>
        <taxon>Agaricomycetes</taxon>
        <taxon>Polyporales</taxon>
        <taxon>Polyporaceae</taxon>
        <taxon>Ganoderma</taxon>
    </lineage>
</organism>
<comment type="caution">
    <text evidence="3">The sequence shown here is derived from an EMBL/GenBank/DDBJ whole genome shotgun (WGS) entry which is preliminary data.</text>
</comment>
<protein>
    <submittedName>
        <fullName evidence="3">Uncharacterized protein</fullName>
    </submittedName>
</protein>
<feature type="region of interest" description="Disordered" evidence="2">
    <location>
        <begin position="206"/>
        <end position="314"/>
    </location>
</feature>
<evidence type="ECO:0000313" key="3">
    <source>
        <dbReference type="EMBL" id="PIL32253.1"/>
    </source>
</evidence>
<dbReference type="Proteomes" id="UP000230002">
    <property type="component" value="Unassembled WGS sequence"/>
</dbReference>
<feature type="coiled-coil region" evidence="1">
    <location>
        <begin position="147"/>
        <end position="181"/>
    </location>
</feature>
<evidence type="ECO:0000256" key="2">
    <source>
        <dbReference type="SAM" id="MobiDB-lite"/>
    </source>
</evidence>
<dbReference type="EMBL" id="AYKW01000011">
    <property type="protein sequence ID" value="PIL32253.1"/>
    <property type="molecule type" value="Genomic_DNA"/>
</dbReference>
<feature type="region of interest" description="Disordered" evidence="2">
    <location>
        <begin position="396"/>
        <end position="416"/>
    </location>
</feature>
<proteinExistence type="predicted"/>
<sequence>MSQPPSQNHAQHQPQIPPDTATTPVVANGAQPAAPNATIGTAIGMAPPTTTGWNQPPLLPNWAAAMDLDPQNAPRGGGNHTDQQNAALASIMSMFAPTGQPSMFDAPMPPIPFPTLPVAAPTFSPTPPSVGPMDAWRTAYGATMQTQQVLQERVTELSNRNALLEQEANRLRQEIASAHRHMLEQDRASNAREIDLAHREAELAHRQNDLENGRYHPFRRPSPSHSVDGRRNREYRPHGSSPSSLSATSSVGAPSSSTSSQSATPSRGPAPSVTNSTTPAAETRNAAPGPSSSDDVRSDLPSATGSAPAARRDPLVSSEFATLGRPDPSLQNDPLSTWGKWYQTTGSTYETTPTFGDGAAAQADYLPGAELPAYAPLLMGRAAEAKEEDRIRKAKLDAGKGKSVRTPCREDQPAPDCGPWSDVVIETANQAHNLRHAAVVDRDIHAIRFYREFNRAHQDRTERRSEGGRILMRAFPSDSRYLIHESGDNARSRRNARTRTQSDEGEDEDKLDELVGDEIHAAGSIATGPSTSTASPSQPTAAPASTPSMSSNIAPIHRVAPAAIASEAWSARTFAGRQRHLDPLDESLTLVNAFAALPTSEWPIAMRDNNGEFPPRGNDVHRIPLVDDVRAETFLARLLPIVPAGHSERFGESAFFRGLIELFSLRGAYDWLVARGEYTQLLEDPPTPFPFDCTDLALHHVAAWAASHGVDQVPMLRELVTVYAVNTRRRLEGQADSTPITAPFTTAPSRTADVTLDHHTSLIPLHNTLFNGPHCSYGSEASTEDVTMASETTAPETTDT</sequence>
<name>A0A2G8SES7_9APHY</name>
<keyword evidence="4" id="KW-1185">Reference proteome</keyword>
<dbReference type="AlphaFoldDB" id="A0A2G8SES7"/>
<feature type="region of interest" description="Disordered" evidence="2">
    <location>
        <begin position="482"/>
        <end position="509"/>
    </location>
</feature>
<evidence type="ECO:0000313" key="4">
    <source>
        <dbReference type="Proteomes" id="UP000230002"/>
    </source>
</evidence>
<feature type="compositionally biased region" description="Polar residues" evidence="2">
    <location>
        <begin position="1"/>
        <end position="25"/>
    </location>
</feature>
<feature type="region of interest" description="Disordered" evidence="2">
    <location>
        <begin position="1"/>
        <end position="39"/>
    </location>
</feature>
<feature type="compositionally biased region" description="Basic and acidic residues" evidence="2">
    <location>
        <begin position="482"/>
        <end position="491"/>
    </location>
</feature>
<dbReference type="OrthoDB" id="2757872at2759"/>
<reference evidence="3 4" key="1">
    <citation type="journal article" date="2015" name="Sci. Rep.">
        <title>Chromosome-level genome map provides insights into diverse defense mechanisms in the medicinal fungus Ganoderma sinense.</title>
        <authorList>
            <person name="Zhu Y."/>
            <person name="Xu J."/>
            <person name="Sun C."/>
            <person name="Zhou S."/>
            <person name="Xu H."/>
            <person name="Nelson D.R."/>
            <person name="Qian J."/>
            <person name="Song J."/>
            <person name="Luo H."/>
            <person name="Xiang L."/>
            <person name="Li Y."/>
            <person name="Xu Z."/>
            <person name="Ji A."/>
            <person name="Wang L."/>
            <person name="Lu S."/>
            <person name="Hayward A."/>
            <person name="Sun W."/>
            <person name="Li X."/>
            <person name="Schwartz D.C."/>
            <person name="Wang Y."/>
            <person name="Chen S."/>
        </authorList>
    </citation>
    <scope>NUCLEOTIDE SEQUENCE [LARGE SCALE GENOMIC DNA]</scope>
    <source>
        <strain evidence="3 4">ZZ0214-1</strain>
    </source>
</reference>
<keyword evidence="1" id="KW-0175">Coiled coil</keyword>
<feature type="compositionally biased region" description="Low complexity" evidence="2">
    <location>
        <begin position="523"/>
        <end position="551"/>
    </location>
</feature>
<evidence type="ECO:0000256" key="1">
    <source>
        <dbReference type="SAM" id="Coils"/>
    </source>
</evidence>